<evidence type="ECO:0000256" key="4">
    <source>
        <dbReference type="ARBA" id="ARBA00022741"/>
    </source>
</evidence>
<keyword evidence="6" id="KW-0328">Glycosyltransferase</keyword>
<dbReference type="GO" id="GO:0046917">
    <property type="term" value="F:triphosphoribosyl-dephospho-CoA synthase activity"/>
    <property type="evidence" value="ECO:0007669"/>
    <property type="project" value="UniProtKB-EC"/>
</dbReference>
<protein>
    <recommendedName>
        <fullName evidence="2">triphosphoribosyl-dephospho-CoA synthase</fullName>
        <ecNumber evidence="2">2.4.2.52</ecNumber>
    </recommendedName>
</protein>
<comment type="caution">
    <text evidence="6">The sequence shown here is derived from an EMBL/GenBank/DDBJ whole genome shotgun (WGS) entry which is preliminary data.</text>
</comment>
<dbReference type="EC" id="2.4.2.52" evidence="2"/>
<evidence type="ECO:0000256" key="3">
    <source>
        <dbReference type="ARBA" id="ARBA00022679"/>
    </source>
</evidence>
<dbReference type="EMBL" id="JAGIKV010000001">
    <property type="protein sequence ID" value="MBP2243621.1"/>
    <property type="molecule type" value="Genomic_DNA"/>
</dbReference>
<organism evidence="6 7">
    <name type="scientific">Paenibacillus xylanexedens</name>
    <dbReference type="NCBI Taxonomy" id="528191"/>
    <lineage>
        <taxon>Bacteria</taxon>
        <taxon>Bacillati</taxon>
        <taxon>Bacillota</taxon>
        <taxon>Bacilli</taxon>
        <taxon>Bacillales</taxon>
        <taxon>Paenibacillaceae</taxon>
        <taxon>Paenibacillus</taxon>
    </lineage>
</organism>
<evidence type="ECO:0000256" key="2">
    <source>
        <dbReference type="ARBA" id="ARBA00012074"/>
    </source>
</evidence>
<dbReference type="NCBIfam" id="NF002315">
    <property type="entry name" value="PRK01237.1"/>
    <property type="match status" value="1"/>
</dbReference>
<evidence type="ECO:0000256" key="1">
    <source>
        <dbReference type="ARBA" id="ARBA00001210"/>
    </source>
</evidence>
<comment type="catalytic activity">
    <reaction evidence="1">
        <text>3'-dephospho-CoA + ATP = 2'-(5''-triphospho-alpha-D-ribosyl)-3'-dephospho-CoA + adenine</text>
        <dbReference type="Rhea" id="RHEA:15117"/>
        <dbReference type="ChEBI" id="CHEBI:16708"/>
        <dbReference type="ChEBI" id="CHEBI:30616"/>
        <dbReference type="ChEBI" id="CHEBI:57328"/>
        <dbReference type="ChEBI" id="CHEBI:61378"/>
        <dbReference type="EC" id="2.4.2.52"/>
    </reaction>
</comment>
<evidence type="ECO:0000313" key="6">
    <source>
        <dbReference type="EMBL" id="MBP2243621.1"/>
    </source>
</evidence>
<dbReference type="NCBIfam" id="TIGR03132">
    <property type="entry name" value="malonate_mdcB"/>
    <property type="match status" value="1"/>
</dbReference>
<keyword evidence="7" id="KW-1185">Reference proteome</keyword>
<dbReference type="PANTHER" id="PTHR30201:SF2">
    <property type="entry name" value="2-(5''-TRIPHOSPHORIBOSYL)-3'-DEPHOSPHOCOENZYME-A SYNTHASE"/>
    <property type="match status" value="1"/>
</dbReference>
<dbReference type="PANTHER" id="PTHR30201">
    <property type="entry name" value="TRIPHOSPHORIBOSYL-DEPHOSPHO-COA SYNTHASE"/>
    <property type="match status" value="1"/>
</dbReference>
<name>A0ABS4RL76_PAEXY</name>
<dbReference type="Proteomes" id="UP000810207">
    <property type="component" value="Unassembled WGS sequence"/>
</dbReference>
<gene>
    <name evidence="6" type="ORF">J2Z28_000226</name>
</gene>
<sequence length="301" mass="30646">MKPMKLALASSAAQRCGVLLGELAVQALIDEAELTPKPGLVDLRDNGAHTDLNVELMRRSARALRPAFTAMGEAGWAQAADQSLRERLAAIGRDGEASMLAATGGTNTHRGAVWALGLLTGAAAVSGPGHGAAEIAAVAGALARLPDRHAPQQRASNGQRVQRRYGARGAREEAEAGFPHVVDIGLPALRAARSAGRTETQARLDALLAIMASLEDTCLLHRGGHDALAAARSGAATVLSRGGSGTAEGMAALEQLGSRLVGIGASPGGSADLLAAVLFLDRIDQSASTELGACPLATSQL</sequence>
<dbReference type="InterPro" id="IPR017555">
    <property type="entry name" value="TriPribosyl-deP-CoA_syn"/>
</dbReference>
<evidence type="ECO:0000313" key="7">
    <source>
        <dbReference type="Proteomes" id="UP000810207"/>
    </source>
</evidence>
<keyword evidence="3 6" id="KW-0808">Transferase</keyword>
<dbReference type="InterPro" id="IPR002736">
    <property type="entry name" value="CitG"/>
</dbReference>
<dbReference type="Pfam" id="PF01874">
    <property type="entry name" value="CitG"/>
    <property type="match status" value="1"/>
</dbReference>
<accession>A0ABS4RL76</accession>
<dbReference type="GO" id="GO:0016757">
    <property type="term" value="F:glycosyltransferase activity"/>
    <property type="evidence" value="ECO:0007669"/>
    <property type="project" value="UniProtKB-KW"/>
</dbReference>
<dbReference type="HAMAP" id="MF_01883">
    <property type="entry name" value="MdcB"/>
    <property type="match status" value="1"/>
</dbReference>
<reference evidence="6 7" key="1">
    <citation type="submission" date="2021-03" db="EMBL/GenBank/DDBJ databases">
        <title>Genomic Encyclopedia of Type Strains, Phase IV (KMG-IV): sequencing the most valuable type-strain genomes for metagenomic binning, comparative biology and taxonomic classification.</title>
        <authorList>
            <person name="Goeker M."/>
        </authorList>
    </citation>
    <scope>NUCLEOTIDE SEQUENCE [LARGE SCALE GENOMIC DNA]</scope>
    <source>
        <strain evidence="6 7">DSM 21292</strain>
    </source>
</reference>
<keyword evidence="4" id="KW-0547">Nucleotide-binding</keyword>
<evidence type="ECO:0000256" key="5">
    <source>
        <dbReference type="ARBA" id="ARBA00022840"/>
    </source>
</evidence>
<proteinExistence type="inferred from homology"/>
<dbReference type="Gene3D" id="1.10.4200.10">
    <property type="entry name" value="Triphosphoribosyl-dephospho-CoA protein"/>
    <property type="match status" value="1"/>
</dbReference>
<keyword evidence="5" id="KW-0067">ATP-binding</keyword>